<evidence type="ECO:0000313" key="3">
    <source>
        <dbReference type="Proteomes" id="UP000216885"/>
    </source>
</evidence>
<organism evidence="2 3">
    <name type="scientific">Bordetella genomosp. 4</name>
    <dbReference type="NCBI Taxonomy" id="463044"/>
    <lineage>
        <taxon>Bacteria</taxon>
        <taxon>Pseudomonadati</taxon>
        <taxon>Pseudomonadota</taxon>
        <taxon>Betaproteobacteria</taxon>
        <taxon>Burkholderiales</taxon>
        <taxon>Alcaligenaceae</taxon>
        <taxon>Bordetella</taxon>
    </lineage>
</organism>
<evidence type="ECO:0000256" key="1">
    <source>
        <dbReference type="ARBA" id="ARBA00023125"/>
    </source>
</evidence>
<dbReference type="GO" id="GO:0003700">
    <property type="term" value="F:DNA-binding transcription factor activity"/>
    <property type="evidence" value="ECO:0007669"/>
    <property type="project" value="TreeGrafter"/>
</dbReference>
<dbReference type="Pfam" id="PF02082">
    <property type="entry name" value="Rrf2"/>
    <property type="match status" value="1"/>
</dbReference>
<dbReference type="InterPro" id="IPR000944">
    <property type="entry name" value="Tscrpt_reg_Rrf2"/>
</dbReference>
<reference evidence="2 3" key="1">
    <citation type="submission" date="2017-05" db="EMBL/GenBank/DDBJ databases">
        <title>Complete and WGS of Bordetella genogroups.</title>
        <authorList>
            <person name="Spilker T."/>
            <person name="LiPuma J."/>
        </authorList>
    </citation>
    <scope>NUCLEOTIDE SEQUENCE [LARGE SCALE GENOMIC DNA]</scope>
    <source>
        <strain evidence="2 3">AU9919</strain>
    </source>
</reference>
<dbReference type="InterPro" id="IPR036388">
    <property type="entry name" value="WH-like_DNA-bd_sf"/>
</dbReference>
<dbReference type="SUPFAM" id="SSF46785">
    <property type="entry name" value="Winged helix' DNA-binding domain"/>
    <property type="match status" value="1"/>
</dbReference>
<keyword evidence="1" id="KW-0238">DNA-binding</keyword>
<proteinExistence type="predicted"/>
<dbReference type="GO" id="GO:0005829">
    <property type="term" value="C:cytosol"/>
    <property type="evidence" value="ECO:0007669"/>
    <property type="project" value="TreeGrafter"/>
</dbReference>
<dbReference type="GO" id="GO:0003677">
    <property type="term" value="F:DNA binding"/>
    <property type="evidence" value="ECO:0007669"/>
    <property type="project" value="UniProtKB-KW"/>
</dbReference>
<dbReference type="Gene3D" id="1.10.10.10">
    <property type="entry name" value="Winged helix-like DNA-binding domain superfamily/Winged helix DNA-binding domain"/>
    <property type="match status" value="1"/>
</dbReference>
<sequence>MQLTKYTDFGLRVMMYLTQGNGRKTPVTIPEIAERFDVSRNHLVKVAHFLAQQGWVTTARGKGGGLRLARAPAEYRLGDLVYALENQKALVNCGEPVCALQGFCLLSGVLADSLKTFYDELNRHTLADLVRAPTGEAIVRLQLVA</sequence>
<protein>
    <submittedName>
        <fullName evidence="2">BadM/Rrf2 family transcriptional regulator</fullName>
    </submittedName>
</protein>
<name>A0A261U3J7_9BORD</name>
<dbReference type="PROSITE" id="PS51197">
    <property type="entry name" value="HTH_RRF2_2"/>
    <property type="match status" value="1"/>
</dbReference>
<gene>
    <name evidence="2" type="ORF">CAL20_13590</name>
</gene>
<dbReference type="InterPro" id="IPR036390">
    <property type="entry name" value="WH_DNA-bd_sf"/>
</dbReference>
<dbReference type="AlphaFoldDB" id="A0A261U3J7"/>
<dbReference type="RefSeq" id="WP_094838126.1">
    <property type="nucleotide sequence ID" value="NZ_NEVQ01000013.1"/>
</dbReference>
<dbReference type="EMBL" id="NEVQ01000013">
    <property type="protein sequence ID" value="OZI56459.1"/>
    <property type="molecule type" value="Genomic_DNA"/>
</dbReference>
<dbReference type="Proteomes" id="UP000216885">
    <property type="component" value="Unassembled WGS sequence"/>
</dbReference>
<evidence type="ECO:0000313" key="2">
    <source>
        <dbReference type="EMBL" id="OZI56459.1"/>
    </source>
</evidence>
<dbReference type="NCBIfam" id="TIGR00738">
    <property type="entry name" value="rrf2_super"/>
    <property type="match status" value="1"/>
</dbReference>
<keyword evidence="3" id="KW-1185">Reference proteome</keyword>
<dbReference type="PANTHER" id="PTHR33221:SF4">
    <property type="entry name" value="HTH-TYPE TRANSCRIPTIONAL REPRESSOR NSRR"/>
    <property type="match status" value="1"/>
</dbReference>
<comment type="caution">
    <text evidence="2">The sequence shown here is derived from an EMBL/GenBank/DDBJ whole genome shotgun (WGS) entry which is preliminary data.</text>
</comment>
<dbReference type="PANTHER" id="PTHR33221">
    <property type="entry name" value="WINGED HELIX-TURN-HELIX TRANSCRIPTIONAL REGULATOR, RRF2 FAMILY"/>
    <property type="match status" value="1"/>
</dbReference>
<accession>A0A261U3J7</accession>